<dbReference type="RefSeq" id="WP_185061557.1">
    <property type="nucleotide sequence ID" value="NZ_BAABJP010000008.1"/>
</dbReference>
<accession>A0ABP9PYW0</accession>
<dbReference type="InterPro" id="IPR011251">
    <property type="entry name" value="Luciferase-like_dom"/>
</dbReference>
<dbReference type="Gene3D" id="3.20.20.30">
    <property type="entry name" value="Luciferase-like domain"/>
    <property type="match status" value="1"/>
</dbReference>
<protein>
    <submittedName>
        <fullName evidence="4">LLM class flavin-dependent oxidoreductase</fullName>
    </submittedName>
</protein>
<organism evidence="4 5">
    <name type="scientific">Pseudonocardia eucalypti</name>
    <dbReference type="NCBI Taxonomy" id="648755"/>
    <lineage>
        <taxon>Bacteria</taxon>
        <taxon>Bacillati</taxon>
        <taxon>Actinomycetota</taxon>
        <taxon>Actinomycetes</taxon>
        <taxon>Pseudonocardiales</taxon>
        <taxon>Pseudonocardiaceae</taxon>
        <taxon>Pseudonocardia</taxon>
    </lineage>
</organism>
<dbReference type="Proteomes" id="UP001428817">
    <property type="component" value="Unassembled WGS sequence"/>
</dbReference>
<keyword evidence="2" id="KW-0503">Monooxygenase</keyword>
<evidence type="ECO:0000313" key="5">
    <source>
        <dbReference type="Proteomes" id="UP001428817"/>
    </source>
</evidence>
<evidence type="ECO:0000259" key="3">
    <source>
        <dbReference type="Pfam" id="PF00296"/>
    </source>
</evidence>
<evidence type="ECO:0000256" key="2">
    <source>
        <dbReference type="ARBA" id="ARBA00023033"/>
    </source>
</evidence>
<dbReference type="EMBL" id="BAABJP010000008">
    <property type="protein sequence ID" value="GAA5154542.1"/>
    <property type="molecule type" value="Genomic_DNA"/>
</dbReference>
<feature type="domain" description="Luciferase-like" evidence="3">
    <location>
        <begin position="24"/>
        <end position="310"/>
    </location>
</feature>
<evidence type="ECO:0000256" key="1">
    <source>
        <dbReference type="ARBA" id="ARBA00023002"/>
    </source>
</evidence>
<sequence length="348" mass="37575">MQVSIASIGDIVTDPVTGRRLSVPEKHEQTVELAVAAEAAGLHGIHVGEHHGTAYAYSSPPVILGAIAQRTSRLRLGTGVALLANLDPVRVAEDYATVDILSRGRVEIVGGRGGFFPAIYEMFGQSVDESQEMFDENLRLLLKIWTESPVYWHGKYRAELTGQRVVPEPVQRPHPPVWIGAGFSLASTALCAELGLPLMLPVVTFQPARKWAAPAARFREQWAEAGRSEPCRVGAVVHAHVARTSQLARQRWAPRYGAYFDWATRILGGPGHARPSFMAEFDYDLIAGPEGCAVAGSPAEVVDKLSWLAELLGGLDTVLLSVDVGGLPRAEMLDAVELIGAEVLPALR</sequence>
<keyword evidence="5" id="KW-1185">Reference proteome</keyword>
<comment type="caution">
    <text evidence="4">The sequence shown here is derived from an EMBL/GenBank/DDBJ whole genome shotgun (WGS) entry which is preliminary data.</text>
</comment>
<dbReference type="Pfam" id="PF00296">
    <property type="entry name" value="Bac_luciferase"/>
    <property type="match status" value="1"/>
</dbReference>
<dbReference type="InterPro" id="IPR050766">
    <property type="entry name" value="Bact_Lucif_Oxidored"/>
</dbReference>
<gene>
    <name evidence="4" type="ORF">GCM10023321_26550</name>
</gene>
<evidence type="ECO:0000313" key="4">
    <source>
        <dbReference type="EMBL" id="GAA5154542.1"/>
    </source>
</evidence>
<name>A0ABP9PYW0_9PSEU</name>
<dbReference type="InterPro" id="IPR036661">
    <property type="entry name" value="Luciferase-like_sf"/>
</dbReference>
<reference evidence="5" key="1">
    <citation type="journal article" date="2019" name="Int. J. Syst. Evol. Microbiol.">
        <title>The Global Catalogue of Microorganisms (GCM) 10K type strain sequencing project: providing services to taxonomists for standard genome sequencing and annotation.</title>
        <authorList>
            <consortium name="The Broad Institute Genomics Platform"/>
            <consortium name="The Broad Institute Genome Sequencing Center for Infectious Disease"/>
            <person name="Wu L."/>
            <person name="Ma J."/>
        </authorList>
    </citation>
    <scope>NUCLEOTIDE SEQUENCE [LARGE SCALE GENOMIC DNA]</scope>
    <source>
        <strain evidence="5">JCM 18303</strain>
    </source>
</reference>
<proteinExistence type="predicted"/>
<dbReference type="PANTHER" id="PTHR30137">
    <property type="entry name" value="LUCIFERASE-LIKE MONOOXYGENASE"/>
    <property type="match status" value="1"/>
</dbReference>
<keyword evidence="1" id="KW-0560">Oxidoreductase</keyword>
<dbReference type="SUPFAM" id="SSF51679">
    <property type="entry name" value="Bacterial luciferase-like"/>
    <property type="match status" value="1"/>
</dbReference>
<dbReference type="PANTHER" id="PTHR30137:SF8">
    <property type="entry name" value="BLR5498 PROTEIN"/>
    <property type="match status" value="1"/>
</dbReference>